<evidence type="ECO:0000256" key="9">
    <source>
        <dbReference type="HAMAP-Rule" id="MF_00024"/>
    </source>
</evidence>
<gene>
    <name evidence="9" type="primary">cobD</name>
    <name evidence="10" type="ORF">JOE42_001950</name>
</gene>
<evidence type="ECO:0000313" key="11">
    <source>
        <dbReference type="Proteomes" id="UP000703038"/>
    </source>
</evidence>
<evidence type="ECO:0000256" key="3">
    <source>
        <dbReference type="ARBA" id="ARBA00006263"/>
    </source>
</evidence>
<evidence type="ECO:0000256" key="5">
    <source>
        <dbReference type="ARBA" id="ARBA00022573"/>
    </source>
</evidence>
<evidence type="ECO:0000256" key="7">
    <source>
        <dbReference type="ARBA" id="ARBA00022989"/>
    </source>
</evidence>
<dbReference type="InterPro" id="IPR004485">
    <property type="entry name" value="Cobalamin_biosynth_CobD/CbiB"/>
</dbReference>
<dbReference type="NCBIfam" id="NF002276">
    <property type="entry name" value="PRK01209.1-4"/>
    <property type="match status" value="1"/>
</dbReference>
<comment type="caution">
    <text evidence="10">The sequence shown here is derived from an EMBL/GenBank/DDBJ whole genome shotgun (WGS) entry which is preliminary data.</text>
</comment>
<dbReference type="Pfam" id="PF03186">
    <property type="entry name" value="CobD_Cbib"/>
    <property type="match status" value="1"/>
</dbReference>
<proteinExistence type="inferred from homology"/>
<sequence length="324" mass="32903">MITAPAVGIASGYLADLMLGDPRRRHPVAAFGSLAAALETRTYRDDRLAGTVHTALLVGGAIGATAAADRLVRDHPVPRAALTAAAVWACLGGTTLARTGLALADALDANDLPAARAILPSLCGRDPALLDDAGAARAALESVAENTSDATTGVLFWAAVAGAPGAVGYRAVNTLDAMIGYHSPRYERFGWCAARLDDVVNLIPARLTGLLTAASAPTVGGTPRDALAAWRASAADHPSPNAGVTESTAAGALGVRLGGETAYAHGVEQRPVLGRGSVPTTNDLRRAVRLSAAVQASAAAVSALLAVAVGQQRRRLGRGRRLPS</sequence>
<comment type="subcellular location">
    <subcellularLocation>
        <location evidence="1 9">Cell membrane</location>
        <topology evidence="1 9">Multi-pass membrane protein</topology>
    </subcellularLocation>
</comment>
<name>A0ABS2KTG5_9NOCA</name>
<evidence type="ECO:0000256" key="1">
    <source>
        <dbReference type="ARBA" id="ARBA00004651"/>
    </source>
</evidence>
<keyword evidence="10" id="KW-0436">Ligase</keyword>
<evidence type="ECO:0000256" key="8">
    <source>
        <dbReference type="ARBA" id="ARBA00023136"/>
    </source>
</evidence>
<accession>A0ABS2KTG5</accession>
<dbReference type="GO" id="GO:0043757">
    <property type="term" value="F:adenosylcobinamide-phosphate synthase activity"/>
    <property type="evidence" value="ECO:0007669"/>
    <property type="project" value="UniProtKB-EC"/>
</dbReference>
<comment type="pathway">
    <text evidence="2 9">Cofactor biosynthesis; adenosylcobalamin biosynthesis.</text>
</comment>
<dbReference type="PANTHER" id="PTHR34308:SF1">
    <property type="entry name" value="COBALAMIN BIOSYNTHESIS PROTEIN CBIB"/>
    <property type="match status" value="1"/>
</dbReference>
<keyword evidence="6 9" id="KW-0812">Transmembrane</keyword>
<organism evidence="10 11">
    <name type="scientific">Rhodococcoides corynebacterioides</name>
    <dbReference type="NCBI Taxonomy" id="53972"/>
    <lineage>
        <taxon>Bacteria</taxon>
        <taxon>Bacillati</taxon>
        <taxon>Actinomycetota</taxon>
        <taxon>Actinomycetes</taxon>
        <taxon>Mycobacteriales</taxon>
        <taxon>Nocardiaceae</taxon>
        <taxon>Rhodococcoides</taxon>
    </lineage>
</organism>
<evidence type="ECO:0000256" key="2">
    <source>
        <dbReference type="ARBA" id="ARBA00004953"/>
    </source>
</evidence>
<keyword evidence="4 9" id="KW-1003">Cell membrane</keyword>
<protein>
    <recommendedName>
        <fullName evidence="9">Cobalamin biosynthesis protein CobD</fullName>
    </recommendedName>
</protein>
<comment type="similarity">
    <text evidence="3 9">Belongs to the CobD/CbiB family.</text>
</comment>
<evidence type="ECO:0000256" key="6">
    <source>
        <dbReference type="ARBA" id="ARBA00022692"/>
    </source>
</evidence>
<dbReference type="EMBL" id="JAFBBK010000001">
    <property type="protein sequence ID" value="MBM7415217.1"/>
    <property type="molecule type" value="Genomic_DNA"/>
</dbReference>
<dbReference type="RefSeq" id="WP_204868222.1">
    <property type="nucleotide sequence ID" value="NZ_JAFBBK010000001.1"/>
</dbReference>
<dbReference type="NCBIfam" id="TIGR00380">
    <property type="entry name" value="cobal_cbiB"/>
    <property type="match status" value="1"/>
</dbReference>
<keyword evidence="5 9" id="KW-0169">Cobalamin biosynthesis</keyword>
<keyword evidence="7 9" id="KW-1133">Transmembrane helix</keyword>
<dbReference type="HAMAP" id="MF_00024">
    <property type="entry name" value="CobD_CbiB"/>
    <property type="match status" value="1"/>
</dbReference>
<keyword evidence="8 9" id="KW-0472">Membrane</keyword>
<evidence type="ECO:0000313" key="10">
    <source>
        <dbReference type="EMBL" id="MBM7415217.1"/>
    </source>
</evidence>
<keyword evidence="11" id="KW-1185">Reference proteome</keyword>
<reference evidence="10 11" key="1">
    <citation type="submission" date="2021-01" db="EMBL/GenBank/DDBJ databases">
        <title>Genomics of switchgrass bacterial isolates.</title>
        <authorList>
            <person name="Shade A."/>
        </authorList>
    </citation>
    <scope>NUCLEOTIDE SEQUENCE [LARGE SCALE GENOMIC DNA]</scope>
    <source>
        <strain evidence="10 11">PvP111</strain>
    </source>
</reference>
<dbReference type="PANTHER" id="PTHR34308">
    <property type="entry name" value="COBALAMIN BIOSYNTHESIS PROTEIN CBIB"/>
    <property type="match status" value="1"/>
</dbReference>
<comment type="function">
    <text evidence="9">Converts cobyric acid to cobinamide by the addition of aminopropanol on the F carboxylic group.</text>
</comment>
<dbReference type="Proteomes" id="UP000703038">
    <property type="component" value="Unassembled WGS sequence"/>
</dbReference>
<evidence type="ECO:0000256" key="4">
    <source>
        <dbReference type="ARBA" id="ARBA00022475"/>
    </source>
</evidence>